<evidence type="ECO:0000259" key="5">
    <source>
        <dbReference type="PROSITE" id="PS50093"/>
    </source>
</evidence>
<dbReference type="EMBL" id="JAAVJR010000001">
    <property type="protein sequence ID" value="NJW51920.1"/>
    <property type="molecule type" value="Genomic_DNA"/>
</dbReference>
<dbReference type="PANTHER" id="PTHR24273">
    <property type="entry name" value="FI04643P-RELATED"/>
    <property type="match status" value="1"/>
</dbReference>
<evidence type="ECO:0000256" key="1">
    <source>
        <dbReference type="ARBA" id="ARBA00022729"/>
    </source>
</evidence>
<feature type="compositionally biased region" description="Acidic residues" evidence="4">
    <location>
        <begin position="1726"/>
        <end position="1769"/>
    </location>
</feature>
<evidence type="ECO:0000256" key="3">
    <source>
        <dbReference type="ARBA" id="ARBA00023157"/>
    </source>
</evidence>
<feature type="region of interest" description="Disordered" evidence="4">
    <location>
        <begin position="1494"/>
        <end position="1514"/>
    </location>
</feature>
<dbReference type="InterPro" id="IPR025667">
    <property type="entry name" value="SprB_repeat"/>
</dbReference>
<feature type="domain" description="HYR" evidence="6">
    <location>
        <begin position="1"/>
        <end position="62"/>
    </location>
</feature>
<evidence type="ECO:0000313" key="8">
    <source>
        <dbReference type="Proteomes" id="UP000703674"/>
    </source>
</evidence>
<dbReference type="Gene3D" id="2.60.120.200">
    <property type="match status" value="1"/>
</dbReference>
<keyword evidence="8" id="KW-1185">Reference proteome</keyword>
<reference evidence="7 8" key="1">
    <citation type="submission" date="2020-03" db="EMBL/GenBank/DDBJ databases">
        <title>Salinimicrobium sp. nov, isolated from SCS.</title>
        <authorList>
            <person name="Cao W.R."/>
        </authorList>
    </citation>
    <scope>NUCLEOTIDE SEQUENCE [LARGE SCALE GENOMIC DNA]</scope>
    <source>
        <strain evidence="8">J15B91</strain>
    </source>
</reference>
<accession>A0ABX1CUF8</accession>
<gene>
    <name evidence="7" type="ORF">HC175_03215</name>
</gene>
<dbReference type="InterPro" id="IPR035986">
    <property type="entry name" value="PKD_dom_sf"/>
</dbReference>
<dbReference type="PANTHER" id="PTHR24273:SF32">
    <property type="entry name" value="HYALIN"/>
    <property type="match status" value="1"/>
</dbReference>
<comment type="caution">
    <text evidence="7">The sequence shown here is derived from an EMBL/GenBank/DDBJ whole genome shotgun (WGS) entry which is preliminary data.</text>
</comment>
<dbReference type="Pfam" id="PF13385">
    <property type="entry name" value="Laminin_G_3"/>
    <property type="match status" value="1"/>
</dbReference>
<dbReference type="SUPFAM" id="SSF49299">
    <property type="entry name" value="PKD domain"/>
    <property type="match status" value="1"/>
</dbReference>
<evidence type="ECO:0000313" key="7">
    <source>
        <dbReference type="EMBL" id="NJW51920.1"/>
    </source>
</evidence>
<evidence type="ECO:0000259" key="6">
    <source>
        <dbReference type="PROSITE" id="PS50825"/>
    </source>
</evidence>
<dbReference type="Proteomes" id="UP000703674">
    <property type="component" value="Unassembled WGS sequence"/>
</dbReference>
<organism evidence="7 8">
    <name type="scientific">Salinimicrobium oceani</name>
    <dbReference type="NCBI Taxonomy" id="2722702"/>
    <lineage>
        <taxon>Bacteria</taxon>
        <taxon>Pseudomonadati</taxon>
        <taxon>Bacteroidota</taxon>
        <taxon>Flavobacteriia</taxon>
        <taxon>Flavobacteriales</taxon>
        <taxon>Flavobacteriaceae</taxon>
        <taxon>Salinimicrobium</taxon>
    </lineage>
</organism>
<feature type="non-terminal residue" evidence="7">
    <location>
        <position position="1"/>
    </location>
</feature>
<dbReference type="InterPro" id="IPR006558">
    <property type="entry name" value="LamG-like"/>
</dbReference>
<dbReference type="InterPro" id="IPR000601">
    <property type="entry name" value="PKD_dom"/>
</dbReference>
<dbReference type="PROSITE" id="PS50825">
    <property type="entry name" value="HYR"/>
    <property type="match status" value="1"/>
</dbReference>
<dbReference type="SUPFAM" id="SSF49899">
    <property type="entry name" value="Concanavalin A-like lectins/glucanases"/>
    <property type="match status" value="1"/>
</dbReference>
<dbReference type="InterPro" id="IPR013320">
    <property type="entry name" value="ConA-like_dom_sf"/>
</dbReference>
<keyword evidence="3" id="KW-1015">Disulfide bond</keyword>
<dbReference type="PROSITE" id="PS50093">
    <property type="entry name" value="PKD"/>
    <property type="match status" value="1"/>
</dbReference>
<feature type="region of interest" description="Disordered" evidence="4">
    <location>
        <begin position="1725"/>
        <end position="1777"/>
    </location>
</feature>
<sequence length="1859" mass="199933">ANSCSASGVSLGNPTTSDNCGVKKVENDAPLSFPLGTTTVTWTVTDNSDNTQTATQVVTVTDNEKPVITAGGDITVSNIAGQCYAGVTGVQASATDNCTVGNPSGVRSDGEALNATYPVGTTTVTWTVTDANGNEADPVVQTIIVEDKEAPQAPQLEDILWGCEYTIDVPTTVDNCDNVITATANRSTTFTTSGEITWTFTDAAGNSTTAIQSVIIDPVQLQTENVVHVLCNGNATGEITVKASGGVAPYTYDWGSMGAGDTKTDLPAGSYSVKAFDANGCETETLNITITEPATFVDITSISTTTGCYQANNGTATVEATGGTGGFTYTWSNGQTTNTPTTGNLAPGTHSVIVTDANGCSKERSFTISQPQKLEVTGFMTTETTLYGSSTGTATAQVSGGTPNYTFTWSNGQTGQTAKDLAAGNYTVTVTDANGCSAQKTVEIVDSLTANILPISICEGDDTIRTSYFEVENGGAIGGTPGYTYEWSFGQDATPATATGKGRHKVEYSTIGDKVITLTVRDSKGREFQQTLIQHVGGCFSDDCGSNDLDINSYFIGDANGNRITSENCSSTDEKYIYIYIPSSPHRYSLYVELIYSIQNLETGETRTIPVPDDNKCFYNKTAIPDIARTYKIEYNCGDIIKVEGIYLTFQNNVNRECGTTQGNGNNPKCYSTNNEATVVSPLYAVAFANELLCYGASNGTVTARASGGKPAYQYRLKDAAGQIVRAYQEQNTFNNLPAGVYVVEAKDTENTVFPSRQVEIKQPANPLTLELVSSTDVTCYGGNDGEATVIASGGTPNSSGQAYSYVWTGIGQTTATATNLAAGTYEVRVLDANGCEVALEVVINEPAELLANAGPDQVLECGNLFTNLAAVFNPEVVDGEPAPEGFWTIVNGTGGTLVDANDPQSGFSGKVGTYTLRWTVPCGTTDDVKISFTNCSTLDFDGVNDHVLIGNKFDLPSAFTIEAWVKQDAQKTNGKKTILSKRDNSAVNSGGFDLIVENNIPKFRWNGSIVSSSHPIGTDRWYHIAVITGGEDKGLYVDGIKVSAGTPGAPTAIAQPVILGASYNATTGLAEDFFHGWIEEVRIWKKSLTLEQVRFLMNQRLKVGSDPLRGTALPLDAPGPLSYNTDLLAYYPLIVSEITGGTTKDKGPNAYDGKMVNIKTLQQNTAPLPYTSAKNGAWTADDTWLRPTVWDHPNSLGIDGTTYIDWNIVVASHNISSQAKDITVLGLRSEAGRLTISNPSGQQNETNSGQRLRVSRYLQLNGVIDLVGESQLIQDPESILASTSSGSLERDQQGTASSYNYNYWTSPVSPGINSNFSIKGVMKDGTITTPRDLNFGNTYHYADGPLTNPRRVSTYWLHSFHGTANNYYSWNHIGSTGSLAVGEGYSMKGTSGYVSNTQLQNYTFVGLPNNGKIELQINETPDGENYLIGNPYPSSIDADQFIEDNIVPNNNAASAFNGSLYFWDHFAKTDHYLEHYIGGYAVYNLAGAVEPASSEDSRIDNSDPSRTGSKRPGDYIPVGQAFFVNTVIEYNGDQAVTTGGDKIVFQNSQRIYKREGIDKTTGGRDEVVFFSANRKELPTSTASENAEEKQKKIWIKFKSPAGYHRQLLVTADKRTTSGFDLGFDAPLIDNNKEDMYWLMGDAELVIQGVPDFDQSRSLPLGLKTAEGGQFSISIDDLENVTKEFAIYVKDSITDTYHNLQDSEFMASVDKGNIHGRYSIVFSTNEDVDSGEDVNPEEGEGEEDGDGDGEDNGDEDGDGDSDGDGDEIIIENPENPLPAPPWLEVIYSSKNKEVIIENEGLLPVKKAILFNSLGQEIFVYNNIEPTSHIELPVHVQTTGMYFIRVYSEDSVVVHKFLVE</sequence>
<keyword evidence="1" id="KW-0732">Signal</keyword>
<dbReference type="RefSeq" id="WP_168137047.1">
    <property type="nucleotide sequence ID" value="NZ_JAAVJR010000001.1"/>
</dbReference>
<protein>
    <submittedName>
        <fullName evidence="7">T9SS type A sorting domain-containing protein</fullName>
    </submittedName>
</protein>
<keyword evidence="2" id="KW-0677">Repeat</keyword>
<dbReference type="SMART" id="SM00560">
    <property type="entry name" value="LamGL"/>
    <property type="match status" value="1"/>
</dbReference>
<dbReference type="Pfam" id="PF13573">
    <property type="entry name" value="SprB"/>
    <property type="match status" value="5"/>
</dbReference>
<dbReference type="InterPro" id="IPR003410">
    <property type="entry name" value="HYR_dom"/>
</dbReference>
<evidence type="ECO:0000256" key="4">
    <source>
        <dbReference type="SAM" id="MobiDB-lite"/>
    </source>
</evidence>
<feature type="domain" description="PKD" evidence="5">
    <location>
        <begin position="479"/>
        <end position="525"/>
    </location>
</feature>
<name>A0ABX1CUF8_9FLAO</name>
<evidence type="ECO:0000256" key="2">
    <source>
        <dbReference type="ARBA" id="ARBA00022737"/>
    </source>
</evidence>
<dbReference type="NCBIfam" id="TIGR04183">
    <property type="entry name" value="Por_Secre_tail"/>
    <property type="match status" value="1"/>
</dbReference>
<dbReference type="InterPro" id="IPR026444">
    <property type="entry name" value="Secre_tail"/>
</dbReference>
<dbReference type="Gene3D" id="2.60.40.740">
    <property type="match status" value="4"/>
</dbReference>
<proteinExistence type="predicted"/>